<evidence type="ECO:0008006" key="4">
    <source>
        <dbReference type="Google" id="ProtNLM"/>
    </source>
</evidence>
<name>A0A1J5FKL9_9BACT</name>
<protein>
    <recommendedName>
        <fullName evidence="4">DUF5666 domain-containing protein</fullName>
    </recommendedName>
</protein>
<organism evidence="2 3">
    <name type="scientific">Candidatus Kuenenbacteria bacterium CG2_30_39_24</name>
    <dbReference type="NCBI Taxonomy" id="1805236"/>
    <lineage>
        <taxon>Bacteria</taxon>
        <taxon>Candidatus Kueneniibacteriota</taxon>
    </lineage>
</organism>
<accession>A0A1J5FKL9</accession>
<dbReference type="AlphaFoldDB" id="A0A1J5FKL9"/>
<comment type="caution">
    <text evidence="2">The sequence shown here is derived from an EMBL/GenBank/DDBJ whole genome shotgun (WGS) entry which is preliminary data.</text>
</comment>
<evidence type="ECO:0000313" key="3">
    <source>
        <dbReference type="Proteomes" id="UP000183922"/>
    </source>
</evidence>
<feature type="transmembrane region" description="Helical" evidence="1">
    <location>
        <begin position="23"/>
        <end position="43"/>
    </location>
</feature>
<sequence>MDNINIVNNPAGQKTTKKSLGPWPYVFISLAAGIVLASAYFLISNSPKKEKTSALESQEKNAFEKTDSQDDGLPDEIYAYIGTVTAVGENQLVINAPANGNYLLTDTELKVIVDEETELANLIIPQTLEGVKPGVSGEWFKRQEIKFDQIKAGDRVTVIAGENIKHKTEFKAIKVEVNVIQ</sequence>
<keyword evidence="1" id="KW-0472">Membrane</keyword>
<keyword evidence="1" id="KW-0812">Transmembrane</keyword>
<evidence type="ECO:0000313" key="2">
    <source>
        <dbReference type="EMBL" id="OIP56174.1"/>
    </source>
</evidence>
<gene>
    <name evidence="2" type="ORF">AUK13_01575</name>
</gene>
<evidence type="ECO:0000256" key="1">
    <source>
        <dbReference type="SAM" id="Phobius"/>
    </source>
</evidence>
<proteinExistence type="predicted"/>
<dbReference type="Proteomes" id="UP000183922">
    <property type="component" value="Unassembled WGS sequence"/>
</dbReference>
<dbReference type="EMBL" id="MNYR01000023">
    <property type="protein sequence ID" value="OIP56174.1"/>
    <property type="molecule type" value="Genomic_DNA"/>
</dbReference>
<reference evidence="2 3" key="1">
    <citation type="journal article" date="2016" name="Environ. Microbiol.">
        <title>Genomic resolution of a cold subsurface aquifer community provides metabolic insights for novel microbes adapted to high CO concentrations.</title>
        <authorList>
            <person name="Probst A.J."/>
            <person name="Castelle C.J."/>
            <person name="Singh A."/>
            <person name="Brown C.T."/>
            <person name="Anantharaman K."/>
            <person name="Sharon I."/>
            <person name="Hug L.A."/>
            <person name="Burstein D."/>
            <person name="Emerson J.B."/>
            <person name="Thomas B.C."/>
            <person name="Banfield J.F."/>
        </authorList>
    </citation>
    <scope>NUCLEOTIDE SEQUENCE [LARGE SCALE GENOMIC DNA]</scope>
    <source>
        <strain evidence="2">CG2_30_39_24</strain>
    </source>
</reference>
<keyword evidence="1" id="KW-1133">Transmembrane helix</keyword>